<keyword evidence="1" id="KW-0479">Metal-binding</keyword>
<evidence type="ECO:0000313" key="4">
    <source>
        <dbReference type="Proteomes" id="UP000290809"/>
    </source>
</evidence>
<proteinExistence type="predicted"/>
<feature type="region of interest" description="Disordered" evidence="2">
    <location>
        <begin position="235"/>
        <end position="343"/>
    </location>
</feature>
<dbReference type="SUPFAM" id="SSF51197">
    <property type="entry name" value="Clavaminate synthase-like"/>
    <property type="match status" value="1"/>
</dbReference>
<evidence type="ECO:0008006" key="5">
    <source>
        <dbReference type="Google" id="ProtNLM"/>
    </source>
</evidence>
<dbReference type="Proteomes" id="UP000290809">
    <property type="component" value="Unassembled WGS sequence"/>
</dbReference>
<keyword evidence="4" id="KW-1185">Reference proteome</keyword>
<dbReference type="GO" id="GO:0046872">
    <property type="term" value="F:metal ion binding"/>
    <property type="evidence" value="ECO:0007669"/>
    <property type="project" value="UniProtKB-KW"/>
</dbReference>
<feature type="compositionally biased region" description="Basic residues" evidence="2">
    <location>
        <begin position="334"/>
        <end position="343"/>
    </location>
</feature>
<name>A0A430QDX6_SCHBO</name>
<gene>
    <name evidence="3" type="ORF">DC041_0000414</name>
</gene>
<protein>
    <recommendedName>
        <fullName evidence="5">JmjC domain-containing protein</fullName>
    </recommendedName>
</protein>
<evidence type="ECO:0000256" key="1">
    <source>
        <dbReference type="ARBA" id="ARBA00022723"/>
    </source>
</evidence>
<sequence length="354" mass="39956">MALSGSKEFVDMLLAREFTSLAKFVHPPHVVSELSLVTTCWPEDDSNDLKDVEFIGETAPTVQKYCLLSMKGSYTDFHIDFGGSSVWYHVMWLPNVSTFHLCGYTELGLTRTTLFCLADLLRSNGRAIESCSNAKSIECLNRELGKETKWELKDRHIGGLGWMPNRQTYSKNLREPKSLIKGNENEKHVITDDVDILEALPGLEKSRLIGDHYYLTLSDSEGDDGDNVRMKSKAECSLTKKQKGISTLYQASRKRKTKNNDDDPTWSMPSPTRRRFGTTESKSKSSRLVVSNLKRDKKSLHPLLSEVNPSSSGSSALKPRDSSTLRPHMTVKTQKPRTKRNTTVRQRLAKRLGI</sequence>
<comment type="caution">
    <text evidence="3">The sequence shown here is derived from an EMBL/GenBank/DDBJ whole genome shotgun (WGS) entry which is preliminary data.</text>
</comment>
<dbReference type="AlphaFoldDB" id="A0A430QDX6"/>
<dbReference type="InterPro" id="IPR050690">
    <property type="entry name" value="JHDM1_Histone_Demethylase"/>
</dbReference>
<reference evidence="3 4" key="1">
    <citation type="journal article" date="2019" name="PLoS Pathog.">
        <title>Genome sequence of the bovine parasite Schistosoma bovis Tanzania.</title>
        <authorList>
            <person name="Oey H."/>
            <person name="Zakrzewski M."/>
            <person name="Gobert G."/>
            <person name="Gravermann K."/>
            <person name="Stoye J."/>
            <person name="Jones M."/>
            <person name="Mcmanus D."/>
            <person name="Krause L."/>
        </authorList>
    </citation>
    <scope>NUCLEOTIDE SEQUENCE [LARGE SCALE GENOMIC DNA]</scope>
    <source>
        <strain evidence="3 4">TAN1997</strain>
    </source>
</reference>
<dbReference type="EMBL" id="QMKO01001887">
    <property type="protein sequence ID" value="RTG85915.1"/>
    <property type="molecule type" value="Genomic_DNA"/>
</dbReference>
<dbReference type="STRING" id="6184.A0A430QDX6"/>
<evidence type="ECO:0000313" key="3">
    <source>
        <dbReference type="EMBL" id="RTG85915.1"/>
    </source>
</evidence>
<evidence type="ECO:0000256" key="2">
    <source>
        <dbReference type="SAM" id="MobiDB-lite"/>
    </source>
</evidence>
<accession>A0A430QDX6</accession>
<organism evidence="3 4">
    <name type="scientific">Schistosoma bovis</name>
    <name type="common">Blood fluke</name>
    <dbReference type="NCBI Taxonomy" id="6184"/>
    <lineage>
        <taxon>Eukaryota</taxon>
        <taxon>Metazoa</taxon>
        <taxon>Spiralia</taxon>
        <taxon>Lophotrochozoa</taxon>
        <taxon>Platyhelminthes</taxon>
        <taxon>Trematoda</taxon>
        <taxon>Digenea</taxon>
        <taxon>Strigeidida</taxon>
        <taxon>Schistosomatoidea</taxon>
        <taxon>Schistosomatidae</taxon>
        <taxon>Schistosoma</taxon>
    </lineage>
</organism>
<dbReference type="Gene3D" id="2.60.120.650">
    <property type="entry name" value="Cupin"/>
    <property type="match status" value="1"/>
</dbReference>
<dbReference type="PANTHER" id="PTHR23123">
    <property type="entry name" value="PHD/F-BOX CONTAINING PROTEIN"/>
    <property type="match status" value="1"/>
</dbReference>